<accession>A0A6I0F601</accession>
<comment type="caution">
    <text evidence="1">The sequence shown here is derived from an EMBL/GenBank/DDBJ whole genome shotgun (WGS) entry which is preliminary data.</text>
</comment>
<dbReference type="AlphaFoldDB" id="A0A6I0F601"/>
<dbReference type="Pfam" id="PF10055">
    <property type="entry name" value="DUF2292"/>
    <property type="match status" value="1"/>
</dbReference>
<dbReference type="OrthoDB" id="1684946at2"/>
<name>A0A6I0F601_9FIRM</name>
<dbReference type="Proteomes" id="UP000468766">
    <property type="component" value="Unassembled WGS sequence"/>
</dbReference>
<dbReference type="EMBL" id="WBXO01000005">
    <property type="protein sequence ID" value="KAB2952709.1"/>
    <property type="molecule type" value="Genomic_DNA"/>
</dbReference>
<sequence>MGEIKVAKEKEQTELYEHLEKMLGSLRYGTITLVVQDGKVIQLEKNEKIRLK</sequence>
<evidence type="ECO:0000313" key="1">
    <source>
        <dbReference type="EMBL" id="KAB2952709.1"/>
    </source>
</evidence>
<reference evidence="1 2" key="1">
    <citation type="submission" date="2019-10" db="EMBL/GenBank/DDBJ databases">
        <title>Whole-genome sequence of the extremophile Heliorestis acidaminivorans DSM 24790.</title>
        <authorList>
            <person name="Kyndt J.A."/>
            <person name="Meyer T.E."/>
        </authorList>
    </citation>
    <scope>NUCLEOTIDE SEQUENCE [LARGE SCALE GENOMIC DNA]</scope>
    <source>
        <strain evidence="1 2">DSM 24790</strain>
    </source>
</reference>
<protein>
    <submittedName>
        <fullName evidence="1">DUF2292 domain-containing protein</fullName>
    </submittedName>
</protein>
<keyword evidence="2" id="KW-1185">Reference proteome</keyword>
<proteinExistence type="predicted"/>
<dbReference type="InterPro" id="IPR018743">
    <property type="entry name" value="DUF2292"/>
</dbReference>
<evidence type="ECO:0000313" key="2">
    <source>
        <dbReference type="Proteomes" id="UP000468766"/>
    </source>
</evidence>
<gene>
    <name evidence="1" type="ORF">F9B85_08645</name>
</gene>
<organism evidence="1 2">
    <name type="scientific">Heliorestis acidaminivorans</name>
    <dbReference type="NCBI Taxonomy" id="553427"/>
    <lineage>
        <taxon>Bacteria</taxon>
        <taxon>Bacillati</taxon>
        <taxon>Bacillota</taxon>
        <taxon>Clostridia</taxon>
        <taxon>Eubacteriales</taxon>
        <taxon>Heliobacteriaceae</taxon>
        <taxon>Heliorestis</taxon>
    </lineage>
</organism>